<dbReference type="AlphaFoldDB" id="A0A7D5R793"/>
<dbReference type="EMBL" id="CP026993">
    <property type="protein sequence ID" value="QLH02623.1"/>
    <property type="molecule type" value="Genomic_DNA"/>
</dbReference>
<protein>
    <submittedName>
        <fullName evidence="2">Uncharacterized protein</fullName>
    </submittedName>
</protein>
<dbReference type="GeneID" id="56058980"/>
<accession>A0A7D5R793</accession>
<evidence type="ECO:0000313" key="3">
    <source>
        <dbReference type="Proteomes" id="UP000509771"/>
    </source>
</evidence>
<gene>
    <name evidence="2" type="ORF">C5F47_03135</name>
</gene>
<dbReference type="RefSeq" id="WP_179361459.1">
    <property type="nucleotide sequence ID" value="NZ_CP026993.1"/>
</dbReference>
<proteinExistence type="predicted"/>
<feature type="coiled-coil region" evidence="1">
    <location>
        <begin position="135"/>
        <end position="162"/>
    </location>
</feature>
<keyword evidence="3" id="KW-1185">Reference proteome</keyword>
<keyword evidence="1" id="KW-0175">Coiled coil</keyword>
<sequence>MKLLSFVFTLFVLGSLVFAPLFDSQVATAESISPKTMKLNALSELQSLEIDNKKDQKRIAKAENHLEKSLMDKFWEDDYSLNFLGKKVFTHEKKAIKELSKVKSVDISHISTSLVNADMVLAQLAIDQIPSDSNNKKIIKKLNKAIEEMDKAQKDFDKNKLDKSVDHYKKAWKIAFMGEDVDVIEIDSASLDYSNDGVTDYYVQLEYTGNNKKPVIIGYKIQDECVDLGPKDPSDIGGDTFDDAAMKMGVSTISKSEWLIDDMVVWNDWFEKKNNDENKMVDLVYSPVRKLPHFEELGGDNVIQEGERKSSFDHSASISKLGGQSGWEGFMYFNAPSGDYLLWTVHPAGGIDECDRLAALGVPITIP</sequence>
<name>A0A7D5R793_9ARCH</name>
<dbReference type="Proteomes" id="UP000509771">
    <property type="component" value="Chromosome"/>
</dbReference>
<evidence type="ECO:0000256" key="1">
    <source>
        <dbReference type="SAM" id="Coils"/>
    </source>
</evidence>
<organism evidence="2 3">
    <name type="scientific">Nitrosopumilus cobalaminigenes</name>
    <dbReference type="NCBI Taxonomy" id="1470066"/>
    <lineage>
        <taxon>Archaea</taxon>
        <taxon>Nitrososphaerota</taxon>
        <taxon>Nitrososphaeria</taxon>
        <taxon>Nitrosopumilales</taxon>
        <taxon>Nitrosopumilaceae</taxon>
        <taxon>Nitrosopumilus</taxon>
    </lineage>
</organism>
<dbReference type="KEGG" id="ncl:C5F47_03135"/>
<evidence type="ECO:0000313" key="2">
    <source>
        <dbReference type="EMBL" id="QLH02623.1"/>
    </source>
</evidence>
<dbReference type="OrthoDB" id="8162at2157"/>
<reference evidence="2 3" key="1">
    <citation type="submission" date="2018-02" db="EMBL/GenBank/DDBJ databases">
        <title>Complete genome of Nitrosopumilus cobalaminigenes HCA1.</title>
        <authorList>
            <person name="Qin W."/>
            <person name="Zheng Y."/>
            <person name="Stahl D.A."/>
        </authorList>
    </citation>
    <scope>NUCLEOTIDE SEQUENCE [LARGE SCALE GENOMIC DNA]</scope>
    <source>
        <strain evidence="2 3">HCA1</strain>
    </source>
</reference>